<dbReference type="PANTHER" id="PTHR42781">
    <property type="entry name" value="SPERMIDINE/PUTRESCINE IMPORT ATP-BINDING PROTEIN POTA"/>
    <property type="match status" value="1"/>
</dbReference>
<proteinExistence type="predicted"/>
<dbReference type="SUPFAM" id="SSF52540">
    <property type="entry name" value="P-loop containing nucleoside triphosphate hydrolases"/>
    <property type="match status" value="1"/>
</dbReference>
<dbReference type="OrthoDB" id="9790614at2"/>
<organism evidence="14 15">
    <name type="scientific">Filobacillus milosensis</name>
    <dbReference type="NCBI Taxonomy" id="94137"/>
    <lineage>
        <taxon>Bacteria</taxon>
        <taxon>Bacillati</taxon>
        <taxon>Bacillota</taxon>
        <taxon>Bacilli</taxon>
        <taxon>Bacillales</taxon>
        <taxon>Bacillaceae</taxon>
        <taxon>Filobacillus</taxon>
    </lineage>
</organism>
<dbReference type="GO" id="GO:0016887">
    <property type="term" value="F:ATP hydrolysis activity"/>
    <property type="evidence" value="ECO:0007669"/>
    <property type="project" value="InterPro"/>
</dbReference>
<keyword evidence="4" id="KW-0547">Nucleotide-binding</keyword>
<dbReference type="Gene3D" id="3.40.50.300">
    <property type="entry name" value="P-loop containing nucleotide triphosphate hydrolases"/>
    <property type="match status" value="1"/>
</dbReference>
<dbReference type="Pfam" id="PF00005">
    <property type="entry name" value="ABC_tran"/>
    <property type="match status" value="1"/>
</dbReference>
<dbReference type="PROSITE" id="PS50893">
    <property type="entry name" value="ABC_TRANSPORTER_2"/>
    <property type="match status" value="1"/>
</dbReference>
<dbReference type="GO" id="GO:0005524">
    <property type="term" value="F:ATP binding"/>
    <property type="evidence" value="ECO:0007669"/>
    <property type="project" value="UniProtKB-KW"/>
</dbReference>
<dbReference type="PROSITE" id="PS00211">
    <property type="entry name" value="ABC_TRANSPORTER_1"/>
    <property type="match status" value="1"/>
</dbReference>
<dbReference type="GO" id="GO:0015408">
    <property type="term" value="F:ABC-type ferric iron transporter activity"/>
    <property type="evidence" value="ECO:0007669"/>
    <property type="project" value="InterPro"/>
</dbReference>
<evidence type="ECO:0000313" key="15">
    <source>
        <dbReference type="Proteomes" id="UP000297975"/>
    </source>
</evidence>
<gene>
    <name evidence="14" type="ORF">E3U55_11410</name>
</gene>
<dbReference type="InterPro" id="IPR003439">
    <property type="entry name" value="ABC_transporter-like_ATP-bd"/>
</dbReference>
<evidence type="ECO:0000256" key="9">
    <source>
        <dbReference type="ARBA" id="ARBA00052482"/>
    </source>
</evidence>
<dbReference type="InterPro" id="IPR027417">
    <property type="entry name" value="P-loop_NTPase"/>
</dbReference>
<evidence type="ECO:0000256" key="2">
    <source>
        <dbReference type="ARBA" id="ARBA00022475"/>
    </source>
</evidence>
<dbReference type="FunFam" id="3.40.50.300:FF:000425">
    <property type="entry name" value="Probable ABC transporter, ATP-binding subunit"/>
    <property type="match status" value="1"/>
</dbReference>
<dbReference type="EMBL" id="SOPW01000012">
    <property type="protein sequence ID" value="TFB18872.1"/>
    <property type="molecule type" value="Genomic_DNA"/>
</dbReference>
<keyword evidence="2" id="KW-1003">Cell membrane</keyword>
<evidence type="ECO:0000256" key="8">
    <source>
        <dbReference type="ARBA" id="ARBA00023136"/>
    </source>
</evidence>
<keyword evidence="8" id="KW-0472">Membrane</keyword>
<feature type="domain" description="ABC transporter" evidence="13">
    <location>
        <begin position="3"/>
        <end position="237"/>
    </location>
</feature>
<evidence type="ECO:0000256" key="1">
    <source>
        <dbReference type="ARBA" id="ARBA00022448"/>
    </source>
</evidence>
<keyword evidence="3" id="KW-0410">Iron transport</keyword>
<evidence type="ECO:0000256" key="12">
    <source>
        <dbReference type="ARBA" id="ARBA00070305"/>
    </source>
</evidence>
<dbReference type="Proteomes" id="UP000297975">
    <property type="component" value="Unassembled WGS sequence"/>
</dbReference>
<dbReference type="CDD" id="cd03259">
    <property type="entry name" value="ABC_Carb_Solutes_like"/>
    <property type="match status" value="1"/>
</dbReference>
<dbReference type="RefSeq" id="WP_134340576.1">
    <property type="nucleotide sequence ID" value="NZ_SOPW01000012.1"/>
</dbReference>
<keyword evidence="15" id="KW-1185">Reference proteome</keyword>
<keyword evidence="6" id="KW-0408">Iron</keyword>
<keyword evidence="7" id="KW-0406">Ion transport</keyword>
<dbReference type="GO" id="GO:0016020">
    <property type="term" value="C:membrane"/>
    <property type="evidence" value="ECO:0007669"/>
    <property type="project" value="InterPro"/>
</dbReference>
<evidence type="ECO:0000256" key="7">
    <source>
        <dbReference type="ARBA" id="ARBA00023065"/>
    </source>
</evidence>
<comment type="caution">
    <text evidence="14">The sequence shown here is derived from an EMBL/GenBank/DDBJ whole genome shotgun (WGS) entry which is preliminary data.</text>
</comment>
<comment type="subunit">
    <text evidence="10">The complex is composed of two ATP-binding proteins (OpuCA), two transmembrane proteins (OpuCB and OpuCD) and a solute-binding protein (OpuCC).</text>
</comment>
<dbReference type="InterPro" id="IPR050093">
    <property type="entry name" value="ABC_SmlMolc_Importer"/>
</dbReference>
<evidence type="ECO:0000256" key="3">
    <source>
        <dbReference type="ARBA" id="ARBA00022496"/>
    </source>
</evidence>
<evidence type="ECO:0000256" key="4">
    <source>
        <dbReference type="ARBA" id="ARBA00022741"/>
    </source>
</evidence>
<comment type="catalytic activity">
    <reaction evidence="9">
        <text>a quaternary ammonium(out) + ATP + H2O = a quaternary ammonium(in) + ADP + phosphate + H(+)</text>
        <dbReference type="Rhea" id="RHEA:11036"/>
        <dbReference type="ChEBI" id="CHEBI:15377"/>
        <dbReference type="ChEBI" id="CHEBI:15378"/>
        <dbReference type="ChEBI" id="CHEBI:30616"/>
        <dbReference type="ChEBI" id="CHEBI:35267"/>
        <dbReference type="ChEBI" id="CHEBI:43474"/>
        <dbReference type="ChEBI" id="CHEBI:456216"/>
        <dbReference type="EC" id="7.6.2.9"/>
    </reaction>
</comment>
<dbReference type="EC" id="7.6.2.9" evidence="11"/>
<name>A0A4Y8IIB6_9BACI</name>
<evidence type="ECO:0000313" key="14">
    <source>
        <dbReference type="EMBL" id="TFB18872.1"/>
    </source>
</evidence>
<dbReference type="SMART" id="SM00382">
    <property type="entry name" value="AAA"/>
    <property type="match status" value="1"/>
</dbReference>
<dbReference type="InterPro" id="IPR015853">
    <property type="entry name" value="ABC_transpr_FbpC"/>
</dbReference>
<dbReference type="PANTHER" id="PTHR42781:SF4">
    <property type="entry name" value="SPERMIDINE_PUTRESCINE IMPORT ATP-BINDING PROTEIN POTA"/>
    <property type="match status" value="1"/>
</dbReference>
<evidence type="ECO:0000256" key="10">
    <source>
        <dbReference type="ARBA" id="ARBA00063934"/>
    </source>
</evidence>
<evidence type="ECO:0000256" key="5">
    <source>
        <dbReference type="ARBA" id="ARBA00022840"/>
    </source>
</evidence>
<evidence type="ECO:0000256" key="11">
    <source>
        <dbReference type="ARBA" id="ARBA00066388"/>
    </source>
</evidence>
<evidence type="ECO:0000256" key="6">
    <source>
        <dbReference type="ARBA" id="ARBA00023004"/>
    </source>
</evidence>
<dbReference type="InterPro" id="IPR003593">
    <property type="entry name" value="AAA+_ATPase"/>
</dbReference>
<keyword evidence="1" id="KW-0813">Transport</keyword>
<dbReference type="GO" id="GO:0015418">
    <property type="term" value="F:ABC-type quaternary ammonium compound transporting activity"/>
    <property type="evidence" value="ECO:0007669"/>
    <property type="project" value="UniProtKB-EC"/>
</dbReference>
<protein>
    <recommendedName>
        <fullName evidence="12">Carnitine transport ATP-binding protein OpuCA</fullName>
        <ecNumber evidence="11">7.6.2.9</ecNumber>
    </recommendedName>
</protein>
<dbReference type="InterPro" id="IPR017871">
    <property type="entry name" value="ABC_transporter-like_CS"/>
</dbReference>
<accession>A0A4Y8IIB6</accession>
<reference evidence="14 15" key="1">
    <citation type="submission" date="2019-03" db="EMBL/GenBank/DDBJ databases">
        <authorList>
            <person name="He R.-H."/>
        </authorList>
    </citation>
    <scope>NUCLEOTIDE SEQUENCE [LARGE SCALE GENOMIC DNA]</scope>
    <source>
        <strain evidence="15">SH 714</strain>
    </source>
</reference>
<evidence type="ECO:0000259" key="13">
    <source>
        <dbReference type="PROSITE" id="PS50893"/>
    </source>
</evidence>
<dbReference type="AlphaFoldDB" id="A0A4Y8IIB6"/>
<sequence length="245" mass="27661">MFVHIRDLQYRYSNSDHLTINKFNLTINKGEITTILGESGSGKSTLLRLIAGLEMPSKGNIMVGDDCMCSQSKFVQPERRGIGMVFQDYALFPHMTVSENIKFGLVKWSRKDKKARLQEVLELVNLEGYEKRYPYELSGGQQQRVALARALAPKPKLLLFDEPFSNLDADLQIKIREELRKILKTTGVTSIFVTHDQEDAQALADRIVILRGGEVSQNGTPEEIFGTDCDISDRIAVKPRVLSRT</sequence>
<keyword evidence="5 14" id="KW-0067">ATP-binding</keyword>